<evidence type="ECO:0000313" key="3">
    <source>
        <dbReference type="EMBL" id="KFN51307.1"/>
    </source>
</evidence>
<dbReference type="InterPro" id="IPR038731">
    <property type="entry name" value="RgtA/B/C-like"/>
</dbReference>
<comment type="caution">
    <text evidence="3">The sequence shown here is derived from an EMBL/GenBank/DDBJ whole genome shotgun (WGS) entry which is preliminary data.</text>
</comment>
<reference evidence="3 4" key="1">
    <citation type="submission" date="2013-09" db="EMBL/GenBank/DDBJ databases">
        <title>Genome sequencing of Arenimonas composti.</title>
        <authorList>
            <person name="Chen F."/>
            <person name="Wang G."/>
        </authorList>
    </citation>
    <scope>NUCLEOTIDE SEQUENCE [LARGE SCALE GENOMIC DNA]</scope>
    <source>
        <strain evidence="3 4">TR7-09</strain>
    </source>
</reference>
<name>A0A091BIE3_9GAMM</name>
<feature type="domain" description="Glycosyltransferase RgtA/B/C/D-like" evidence="2">
    <location>
        <begin position="75"/>
        <end position="226"/>
    </location>
</feature>
<keyword evidence="4" id="KW-1185">Reference proteome</keyword>
<dbReference type="Pfam" id="PF13231">
    <property type="entry name" value="PMT_2"/>
    <property type="match status" value="1"/>
</dbReference>
<evidence type="ECO:0000313" key="4">
    <source>
        <dbReference type="Proteomes" id="UP000029391"/>
    </source>
</evidence>
<sequence>MSAAAPPSPNTAATTGERLLQVLLVVAALLQVAAFAWFVPGNDWARDLVAADAIVRGEGWPLRGPIVRSSFHLGPLWYWLLALPVGIGAGLAGSAVFVGALATLKVALAWRLGARLGGRALALPLAAFALLPGWNLLTALQLTHTAVLETLLYAALLPLLTLARDGRARAWLGFGALAGLAVQAHPVAGFLVFPAAAVLWRRRSRLRGELPWLLAGVLVALLPWLPALVAEMREGWPVLARLAQPEGRAAGPGLLPGLLGLLAASTGGAAAAVRDFLPATTHAAVVGGFVLVFAPALATLPALHRDGALAQAWRAAFAAWLLAAVLLVAVRATVPFYMAALLLPAQALLLALPLAAAWRTGWRWAAGARATAVAAALGLAIAGNLGVIATMRSGHAALPLANIHDIRADAPRVPLALLPMNGFERLATQTCAQSGDGARGADAADAVLRVHGELAALVDFYQSLPFAWRCPRLRVELSGGDDGRARHWAGATPHTLRVLGFADAGWDAAFALQPVRIIAADAPVPLVEGPAYPHRAFADGEAIAHVFAFDGAADEAVAAYAPLFVFDGGHVVGATCDGDAVVPASSTNSGALFLPPPGRGCRWRLEIASRRPQQFDVVMLPMGRGR</sequence>
<feature type="transmembrane region" description="Helical" evidence="1">
    <location>
        <begin position="279"/>
        <end position="300"/>
    </location>
</feature>
<proteinExistence type="predicted"/>
<feature type="transmembrane region" description="Helical" evidence="1">
    <location>
        <begin position="312"/>
        <end position="330"/>
    </location>
</feature>
<keyword evidence="1" id="KW-0812">Transmembrane</keyword>
<accession>A0A091BIE3</accession>
<feature type="transmembrane region" description="Helical" evidence="1">
    <location>
        <begin position="146"/>
        <end position="163"/>
    </location>
</feature>
<dbReference type="AlphaFoldDB" id="A0A091BIE3"/>
<evidence type="ECO:0000256" key="1">
    <source>
        <dbReference type="SAM" id="Phobius"/>
    </source>
</evidence>
<feature type="transmembrane region" description="Helical" evidence="1">
    <location>
        <begin position="170"/>
        <end position="200"/>
    </location>
</feature>
<dbReference type="Proteomes" id="UP000029391">
    <property type="component" value="Unassembled WGS sequence"/>
</dbReference>
<dbReference type="eggNOG" id="ENOG5032CJH">
    <property type="taxonomic scope" value="Bacteria"/>
</dbReference>
<feature type="transmembrane region" description="Helical" evidence="1">
    <location>
        <begin position="336"/>
        <end position="358"/>
    </location>
</feature>
<keyword evidence="1" id="KW-1133">Transmembrane helix</keyword>
<feature type="transmembrane region" description="Helical" evidence="1">
    <location>
        <begin position="253"/>
        <end position="273"/>
    </location>
</feature>
<dbReference type="STRING" id="1121013.GCA_000426365_01112"/>
<gene>
    <name evidence="3" type="ORF">P873_03300</name>
</gene>
<protein>
    <recommendedName>
        <fullName evidence="2">Glycosyltransferase RgtA/B/C/D-like domain-containing protein</fullName>
    </recommendedName>
</protein>
<feature type="transmembrane region" description="Helical" evidence="1">
    <location>
        <begin position="20"/>
        <end position="39"/>
    </location>
</feature>
<feature type="transmembrane region" description="Helical" evidence="1">
    <location>
        <begin position="116"/>
        <end position="134"/>
    </location>
</feature>
<evidence type="ECO:0000259" key="2">
    <source>
        <dbReference type="Pfam" id="PF13231"/>
    </source>
</evidence>
<dbReference type="EMBL" id="AWXU01000007">
    <property type="protein sequence ID" value="KFN51307.1"/>
    <property type="molecule type" value="Genomic_DNA"/>
</dbReference>
<feature type="transmembrane region" description="Helical" evidence="1">
    <location>
        <begin position="370"/>
        <end position="391"/>
    </location>
</feature>
<keyword evidence="1" id="KW-0472">Membrane</keyword>
<organism evidence="3 4">
    <name type="scientific">Arenimonas composti TR7-09 = DSM 18010</name>
    <dbReference type="NCBI Taxonomy" id="1121013"/>
    <lineage>
        <taxon>Bacteria</taxon>
        <taxon>Pseudomonadati</taxon>
        <taxon>Pseudomonadota</taxon>
        <taxon>Gammaproteobacteria</taxon>
        <taxon>Lysobacterales</taxon>
        <taxon>Lysobacteraceae</taxon>
        <taxon>Arenimonas</taxon>
    </lineage>
</organism>
<feature type="transmembrane region" description="Helical" evidence="1">
    <location>
        <begin position="76"/>
        <end position="104"/>
    </location>
</feature>
<dbReference type="RefSeq" id="WP_026816498.1">
    <property type="nucleotide sequence ID" value="NZ_AUFF01000002.1"/>
</dbReference>
<feature type="transmembrane region" description="Helical" evidence="1">
    <location>
        <begin position="212"/>
        <end position="232"/>
    </location>
</feature>